<comment type="caution">
    <text evidence="2">The sequence shown here is derived from an EMBL/GenBank/DDBJ whole genome shotgun (WGS) entry which is preliminary data.</text>
</comment>
<feature type="signal peptide" evidence="1">
    <location>
        <begin position="1"/>
        <end position="16"/>
    </location>
</feature>
<dbReference type="EMBL" id="JAUEPO010000001">
    <property type="protein sequence ID" value="KAK3336850.1"/>
    <property type="molecule type" value="Genomic_DNA"/>
</dbReference>
<gene>
    <name evidence="2" type="ORF">B0T19DRAFT_410766</name>
</gene>
<sequence length="151" mass="17221">MFFLLFPFFLSTFRSSFPPPSFFSSFLAARLIPRLDAVFIYIQLLSTRWLGHGNHCCLSRRFLEPPRYRSQTCISPSRIRQDEQVTPTFHIGTIKQGVGAEHPSNRKTKNNSGSPLFHVSFCPYHCVARISSSSVSTHEITTRTSHARSRA</sequence>
<feature type="chain" id="PRO_5042071934" description="Secreted protein" evidence="1">
    <location>
        <begin position="17"/>
        <end position="151"/>
    </location>
</feature>
<dbReference type="Proteomes" id="UP001286456">
    <property type="component" value="Unassembled WGS sequence"/>
</dbReference>
<reference evidence="2" key="1">
    <citation type="journal article" date="2023" name="Mol. Phylogenet. Evol.">
        <title>Genome-scale phylogeny and comparative genomics of the fungal order Sordariales.</title>
        <authorList>
            <person name="Hensen N."/>
            <person name="Bonometti L."/>
            <person name="Westerberg I."/>
            <person name="Brannstrom I.O."/>
            <person name="Guillou S."/>
            <person name="Cros-Aarteil S."/>
            <person name="Calhoun S."/>
            <person name="Haridas S."/>
            <person name="Kuo A."/>
            <person name="Mondo S."/>
            <person name="Pangilinan J."/>
            <person name="Riley R."/>
            <person name="LaButti K."/>
            <person name="Andreopoulos B."/>
            <person name="Lipzen A."/>
            <person name="Chen C."/>
            <person name="Yan M."/>
            <person name="Daum C."/>
            <person name="Ng V."/>
            <person name="Clum A."/>
            <person name="Steindorff A."/>
            <person name="Ohm R.A."/>
            <person name="Martin F."/>
            <person name="Silar P."/>
            <person name="Natvig D.O."/>
            <person name="Lalanne C."/>
            <person name="Gautier V."/>
            <person name="Ament-Velasquez S.L."/>
            <person name="Kruys A."/>
            <person name="Hutchinson M.I."/>
            <person name="Powell A.J."/>
            <person name="Barry K."/>
            <person name="Miller A.N."/>
            <person name="Grigoriev I.V."/>
            <person name="Debuchy R."/>
            <person name="Gladieux P."/>
            <person name="Hiltunen Thoren M."/>
            <person name="Johannesson H."/>
        </authorList>
    </citation>
    <scope>NUCLEOTIDE SEQUENCE</scope>
    <source>
        <strain evidence="2">SMH4131-1</strain>
    </source>
</reference>
<keyword evidence="3" id="KW-1185">Reference proteome</keyword>
<name>A0AAE0J5C6_9PEZI</name>
<evidence type="ECO:0000256" key="1">
    <source>
        <dbReference type="SAM" id="SignalP"/>
    </source>
</evidence>
<organism evidence="2 3">
    <name type="scientific">Cercophora scortea</name>
    <dbReference type="NCBI Taxonomy" id="314031"/>
    <lineage>
        <taxon>Eukaryota</taxon>
        <taxon>Fungi</taxon>
        <taxon>Dikarya</taxon>
        <taxon>Ascomycota</taxon>
        <taxon>Pezizomycotina</taxon>
        <taxon>Sordariomycetes</taxon>
        <taxon>Sordariomycetidae</taxon>
        <taxon>Sordariales</taxon>
        <taxon>Lasiosphaeriaceae</taxon>
        <taxon>Cercophora</taxon>
    </lineage>
</organism>
<accession>A0AAE0J5C6</accession>
<reference evidence="2" key="2">
    <citation type="submission" date="2023-06" db="EMBL/GenBank/DDBJ databases">
        <authorList>
            <consortium name="Lawrence Berkeley National Laboratory"/>
            <person name="Haridas S."/>
            <person name="Hensen N."/>
            <person name="Bonometti L."/>
            <person name="Westerberg I."/>
            <person name="Brannstrom I.O."/>
            <person name="Guillou S."/>
            <person name="Cros-Aarteil S."/>
            <person name="Calhoun S."/>
            <person name="Kuo A."/>
            <person name="Mondo S."/>
            <person name="Pangilinan J."/>
            <person name="Riley R."/>
            <person name="Labutti K."/>
            <person name="Andreopoulos B."/>
            <person name="Lipzen A."/>
            <person name="Chen C."/>
            <person name="Yanf M."/>
            <person name="Daum C."/>
            <person name="Ng V."/>
            <person name="Clum A."/>
            <person name="Steindorff A."/>
            <person name="Ohm R."/>
            <person name="Martin F."/>
            <person name="Silar P."/>
            <person name="Natvig D."/>
            <person name="Lalanne C."/>
            <person name="Gautier V."/>
            <person name="Ament-Velasquez S.L."/>
            <person name="Kruys A."/>
            <person name="Hutchinson M.I."/>
            <person name="Powell A.J."/>
            <person name="Barry K."/>
            <person name="Miller A.N."/>
            <person name="Grigoriev I.V."/>
            <person name="Debuchy R."/>
            <person name="Gladieux P."/>
            <person name="Thoren M.H."/>
            <person name="Johannesson H."/>
        </authorList>
    </citation>
    <scope>NUCLEOTIDE SEQUENCE</scope>
    <source>
        <strain evidence="2">SMH4131-1</strain>
    </source>
</reference>
<proteinExistence type="predicted"/>
<evidence type="ECO:0008006" key="4">
    <source>
        <dbReference type="Google" id="ProtNLM"/>
    </source>
</evidence>
<evidence type="ECO:0000313" key="2">
    <source>
        <dbReference type="EMBL" id="KAK3336850.1"/>
    </source>
</evidence>
<protein>
    <recommendedName>
        <fullName evidence="4">Secreted protein</fullName>
    </recommendedName>
</protein>
<dbReference type="AlphaFoldDB" id="A0AAE0J5C6"/>
<evidence type="ECO:0000313" key="3">
    <source>
        <dbReference type="Proteomes" id="UP001286456"/>
    </source>
</evidence>
<keyword evidence="1" id="KW-0732">Signal</keyword>